<keyword evidence="1 2" id="KW-0472">Membrane</keyword>
<keyword evidence="4" id="KW-1185">Reference proteome</keyword>
<dbReference type="RefSeq" id="WP_044832264.1">
    <property type="nucleotide sequence ID" value="NZ_CP059735.1"/>
</dbReference>
<evidence type="ECO:0000256" key="2">
    <source>
        <dbReference type="SAM" id="Phobius"/>
    </source>
</evidence>
<dbReference type="KEGG" id="tact:SG35_006065"/>
<dbReference type="Pfam" id="PF04304">
    <property type="entry name" value="DUF454"/>
    <property type="match status" value="1"/>
</dbReference>
<dbReference type="EMBL" id="CP059735">
    <property type="protein sequence ID" value="WDE00216.1"/>
    <property type="molecule type" value="Genomic_DNA"/>
</dbReference>
<reference evidence="3 4" key="2">
    <citation type="journal article" date="2022" name="Mar. Drugs">
        <title>Bioassay-Guided Fractionation Leads to the Detection of Cholic Acid Generated by the Rare Thalassomonas sp.</title>
        <authorList>
            <person name="Pheiffer F."/>
            <person name="Schneider Y.K."/>
            <person name="Hansen E.H."/>
            <person name="Andersen J.H."/>
            <person name="Isaksson J."/>
            <person name="Busche T."/>
            <person name="R C."/>
            <person name="Kalinowski J."/>
            <person name="Zyl L.V."/>
            <person name="Trindade M."/>
        </authorList>
    </citation>
    <scope>NUCLEOTIDE SEQUENCE [LARGE SCALE GENOMIC DNA]</scope>
    <source>
        <strain evidence="3 4">A5K-106</strain>
    </source>
</reference>
<gene>
    <name evidence="3" type="ORF">SG35_006065</name>
</gene>
<accession>A0AAE9YSE4</accession>
<dbReference type="GO" id="GO:0005886">
    <property type="term" value="C:plasma membrane"/>
    <property type="evidence" value="ECO:0007669"/>
    <property type="project" value="UniProtKB-SubCell"/>
</dbReference>
<name>A0AAE9YSE4_9GAMM</name>
<evidence type="ECO:0000256" key="1">
    <source>
        <dbReference type="PIRNR" id="PIRNR016789"/>
    </source>
</evidence>
<reference evidence="3 4" key="1">
    <citation type="journal article" date="2015" name="Genome Announc.">
        <title>Draft Genome Sequences of Marine Isolates of Thalassomonas viridans and Thalassomonas actiniarum.</title>
        <authorList>
            <person name="Olonade I."/>
            <person name="van Zyl L.J."/>
            <person name="Trindade M."/>
        </authorList>
    </citation>
    <scope>NUCLEOTIDE SEQUENCE [LARGE SCALE GENOMIC DNA]</scope>
    <source>
        <strain evidence="3 4">A5K-106</strain>
    </source>
</reference>
<comment type="subcellular location">
    <subcellularLocation>
        <location evidence="1">Cell inner membrane</location>
        <topology evidence="1">Multi-pass membrane protein</topology>
    </subcellularLocation>
</comment>
<proteinExistence type="predicted"/>
<keyword evidence="1" id="KW-0997">Cell inner membrane</keyword>
<dbReference type="InterPro" id="IPR007401">
    <property type="entry name" value="DUF454"/>
</dbReference>
<organism evidence="3 4">
    <name type="scientific">Thalassomonas actiniarum</name>
    <dbReference type="NCBI Taxonomy" id="485447"/>
    <lineage>
        <taxon>Bacteria</taxon>
        <taxon>Pseudomonadati</taxon>
        <taxon>Pseudomonadota</taxon>
        <taxon>Gammaproteobacteria</taxon>
        <taxon>Alteromonadales</taxon>
        <taxon>Colwelliaceae</taxon>
        <taxon>Thalassomonas</taxon>
    </lineage>
</organism>
<dbReference type="Proteomes" id="UP000032568">
    <property type="component" value="Chromosome"/>
</dbReference>
<dbReference type="AlphaFoldDB" id="A0AAE9YSE4"/>
<sequence length="138" mass="15802">MYRLIHLFLGFTFLLIGAIGVILPLLPTTPFIILAAYCFSKSSKKFHLYLLNHRLFGGMLRDWESYGIIPFKVKCLSTAMMLVMISYPIFFLGLAWWTKLLVLLTVIVALTYIWSRPSRINAKEGEAVLKQDKQANEA</sequence>
<keyword evidence="1" id="KW-1003">Cell membrane</keyword>
<dbReference type="PIRSF" id="PIRSF016789">
    <property type="entry name" value="DUF454"/>
    <property type="match status" value="1"/>
</dbReference>
<keyword evidence="2" id="KW-1133">Transmembrane helix</keyword>
<dbReference type="PANTHER" id="PTHR35813">
    <property type="entry name" value="INNER MEMBRANE PROTEIN YBAN"/>
    <property type="match status" value="1"/>
</dbReference>
<protein>
    <recommendedName>
        <fullName evidence="1">Inner membrane protein</fullName>
    </recommendedName>
</protein>
<feature type="transmembrane region" description="Helical" evidence="2">
    <location>
        <begin position="96"/>
        <end position="114"/>
    </location>
</feature>
<dbReference type="PANTHER" id="PTHR35813:SF1">
    <property type="entry name" value="INNER MEMBRANE PROTEIN YBAN"/>
    <property type="match status" value="1"/>
</dbReference>
<evidence type="ECO:0000313" key="4">
    <source>
        <dbReference type="Proteomes" id="UP000032568"/>
    </source>
</evidence>
<feature type="transmembrane region" description="Helical" evidence="2">
    <location>
        <begin position="6"/>
        <end position="39"/>
    </location>
</feature>
<keyword evidence="2" id="KW-0812">Transmembrane</keyword>
<evidence type="ECO:0000313" key="3">
    <source>
        <dbReference type="EMBL" id="WDE00216.1"/>
    </source>
</evidence>